<comment type="caution">
    <text evidence="3">The sequence shown here is derived from an EMBL/GenBank/DDBJ whole genome shotgun (WGS) entry which is preliminary data.</text>
</comment>
<reference evidence="3 4" key="1">
    <citation type="journal article" date="2015" name="Int. J. Syst. Evol. Microbiol.">
        <title>Carboxylicivirga linearis sp. nov., isolated from a sea cucumber culture pond.</title>
        <authorList>
            <person name="Wang F.Q."/>
            <person name="Zhou Y.X."/>
            <person name="Lin X.Z."/>
            <person name="Chen G.J."/>
            <person name="Du Z.J."/>
        </authorList>
    </citation>
    <scope>NUCLEOTIDE SEQUENCE [LARGE SCALE GENOMIC DNA]</scope>
    <source>
        <strain evidence="3 4">FB218</strain>
    </source>
</reference>
<dbReference type="Gene3D" id="2.120.10.30">
    <property type="entry name" value="TolB, C-terminal domain"/>
    <property type="match status" value="1"/>
</dbReference>
<dbReference type="PANTHER" id="PTHR42776:SF28">
    <property type="entry name" value="GLUTAMYL ENDOPEPTIDASE, CHLOROPLASTIC-RELATED"/>
    <property type="match status" value="1"/>
</dbReference>
<name>A0ABS5JUM0_9BACT</name>
<organism evidence="3 4">
    <name type="scientific">Carboxylicivirga linearis</name>
    <dbReference type="NCBI Taxonomy" id="1628157"/>
    <lineage>
        <taxon>Bacteria</taxon>
        <taxon>Pseudomonadati</taxon>
        <taxon>Bacteroidota</taxon>
        <taxon>Bacteroidia</taxon>
        <taxon>Marinilabiliales</taxon>
        <taxon>Marinilabiliaceae</taxon>
        <taxon>Carboxylicivirga</taxon>
    </lineage>
</organism>
<dbReference type="InterPro" id="IPR001375">
    <property type="entry name" value="Peptidase_S9_cat"/>
</dbReference>
<evidence type="ECO:0000256" key="1">
    <source>
        <dbReference type="ARBA" id="ARBA00022801"/>
    </source>
</evidence>
<evidence type="ECO:0000313" key="3">
    <source>
        <dbReference type="EMBL" id="MBS2098518.1"/>
    </source>
</evidence>
<gene>
    <name evidence="3" type="ORF">KEM10_09515</name>
</gene>
<accession>A0ABS5JUM0</accession>
<evidence type="ECO:0000313" key="4">
    <source>
        <dbReference type="Proteomes" id="UP000708576"/>
    </source>
</evidence>
<dbReference type="Pfam" id="PF00326">
    <property type="entry name" value="Peptidase_S9"/>
    <property type="match status" value="1"/>
</dbReference>
<dbReference type="InterPro" id="IPR011042">
    <property type="entry name" value="6-blade_b-propeller_TolB-like"/>
</dbReference>
<dbReference type="InterPro" id="IPR029058">
    <property type="entry name" value="AB_hydrolase_fold"/>
</dbReference>
<dbReference type="SUPFAM" id="SSF53474">
    <property type="entry name" value="alpha/beta-Hydrolases"/>
    <property type="match status" value="1"/>
</dbReference>
<keyword evidence="1" id="KW-0378">Hydrolase</keyword>
<dbReference type="SUPFAM" id="SSF82171">
    <property type="entry name" value="DPP6 N-terminal domain-like"/>
    <property type="match status" value="1"/>
</dbReference>
<evidence type="ECO:0000259" key="2">
    <source>
        <dbReference type="Pfam" id="PF00326"/>
    </source>
</evidence>
<dbReference type="EMBL" id="JAGUCO010000005">
    <property type="protein sequence ID" value="MBS2098518.1"/>
    <property type="molecule type" value="Genomic_DNA"/>
</dbReference>
<dbReference type="PANTHER" id="PTHR42776">
    <property type="entry name" value="SERINE PEPTIDASE S9 FAMILY MEMBER"/>
    <property type="match status" value="1"/>
</dbReference>
<sequence length="807" mass="92766">MRITFLLTLFVFCGFILTTAQIDIKYQQPSEEILQLADVPLPPSTTSNDDASIVILIYRNQYKSIAELSEEELKLAGIRTNLVTNMSSRITFYNNLEVIKKGSKDAQKVTGLPDNARLSNFSWSPDQTKFAFANTTQSGTELWYLDLNTLKAKRLTEEIINGNLRTTPFTWLKDNSGLLAKTLPENRPDLIDKSSAIPTGPVVSVNDGKKAQNRTYQDLLKDKTDEQNFITLAQSELNIIGLDGSSEVWAPSAIYNNISLSPNGKYVLISVIKKPFSYLVPYYRFSTDYMLYTIEGEKIKTLEEVPLIEDLPQGFMAERKGKRDFGWRNDKPSTIYWAEVLDEGDPEKEVEYRDEVFTLEAPFDKEPKSILKVKNRFWGITWGNDEIAVARDFWWNNRNTKTYIFNPSNAEQRPEILFDRNYQDRYNDPGSFITVKNEFKRNILLYDKGYVYLEGDGFSDEGQKPFIDKMNLKTKKKNRLFQAQNKDNLETISKIIDIRKGLILTRVQSPTDYPNYYLRNIKNRKSPMPITHFENPFKSLAGVNKEIIHYQREDSLPLSGTLYLPADYDFNNKERLPMVMWAYPDEFKDKSSAAQVTTSPNEFIYPWYGSPIFWVMKGYAVLDDASFPIVGEGETEPNDSFIPQLVSNAKAAIDYLDEHGYIDRNRVAVGGHSYGAFMTANLLSHSVLFAAGIARSGAYNRTLTPFGFQSEERNYWEAPNIYYEMSPFMHADKMKHPLLLIHGKEDNNSGTYTMQSERYFNALKGLGATVRLVLLPSESHGYRARESVLHVLWEQDQWLEKYVKNKE</sequence>
<dbReference type="RefSeq" id="WP_212215757.1">
    <property type="nucleotide sequence ID" value="NZ_JAGUCO010000005.1"/>
</dbReference>
<dbReference type="Gene3D" id="3.40.50.1820">
    <property type="entry name" value="alpha/beta hydrolase"/>
    <property type="match status" value="1"/>
</dbReference>
<proteinExistence type="predicted"/>
<protein>
    <submittedName>
        <fullName evidence="3">S9 family peptidase</fullName>
    </submittedName>
</protein>
<feature type="domain" description="Peptidase S9 prolyl oligopeptidase catalytic" evidence="2">
    <location>
        <begin position="650"/>
        <end position="805"/>
    </location>
</feature>
<dbReference type="Proteomes" id="UP000708576">
    <property type="component" value="Unassembled WGS sequence"/>
</dbReference>
<keyword evidence="4" id="KW-1185">Reference proteome</keyword>